<keyword evidence="2" id="KW-0812">Transmembrane</keyword>
<dbReference type="Proteomes" id="UP000887229">
    <property type="component" value="Unassembled WGS sequence"/>
</dbReference>
<evidence type="ECO:0000313" key="4">
    <source>
        <dbReference type="Proteomes" id="UP000887229"/>
    </source>
</evidence>
<sequence length="91" mass="10060">MLDNGLLIFLQIVGIFFNLMQVGLIWNIRRREAICRKENGILRIRLMEAVQTCERIAQDLQQARPASAECAATTPGSASGSASRPPPAYMV</sequence>
<proteinExistence type="predicted"/>
<keyword evidence="2" id="KW-0472">Membrane</keyword>
<organism evidence="3 4">
    <name type="scientific">Emericellopsis atlantica</name>
    <dbReference type="NCBI Taxonomy" id="2614577"/>
    <lineage>
        <taxon>Eukaryota</taxon>
        <taxon>Fungi</taxon>
        <taxon>Dikarya</taxon>
        <taxon>Ascomycota</taxon>
        <taxon>Pezizomycotina</taxon>
        <taxon>Sordariomycetes</taxon>
        <taxon>Hypocreomycetidae</taxon>
        <taxon>Hypocreales</taxon>
        <taxon>Bionectriaceae</taxon>
        <taxon>Emericellopsis</taxon>
    </lineage>
</organism>
<dbReference type="RefSeq" id="XP_046122171.1">
    <property type="nucleotide sequence ID" value="XM_046264626.1"/>
</dbReference>
<keyword evidence="2" id="KW-1133">Transmembrane helix</keyword>
<gene>
    <name evidence="3" type="ORF">F5Z01DRAFT_670894</name>
</gene>
<evidence type="ECO:0000313" key="3">
    <source>
        <dbReference type="EMBL" id="KAG9258247.1"/>
    </source>
</evidence>
<comment type="caution">
    <text evidence="3">The sequence shown here is derived from an EMBL/GenBank/DDBJ whole genome shotgun (WGS) entry which is preliminary data.</text>
</comment>
<evidence type="ECO:0000256" key="2">
    <source>
        <dbReference type="SAM" id="Phobius"/>
    </source>
</evidence>
<name>A0A9P7ZUS4_9HYPO</name>
<accession>A0A9P7ZUS4</accession>
<feature type="region of interest" description="Disordered" evidence="1">
    <location>
        <begin position="68"/>
        <end position="91"/>
    </location>
</feature>
<keyword evidence="4" id="KW-1185">Reference proteome</keyword>
<dbReference type="GeneID" id="70295529"/>
<protein>
    <submittedName>
        <fullName evidence="3">Uncharacterized protein</fullName>
    </submittedName>
</protein>
<feature type="transmembrane region" description="Helical" evidence="2">
    <location>
        <begin position="6"/>
        <end position="28"/>
    </location>
</feature>
<evidence type="ECO:0000256" key="1">
    <source>
        <dbReference type="SAM" id="MobiDB-lite"/>
    </source>
</evidence>
<dbReference type="AlphaFoldDB" id="A0A9P7ZUS4"/>
<reference evidence="3" key="1">
    <citation type="journal article" date="2021" name="IMA Fungus">
        <title>Genomic characterization of three marine fungi, including Emericellopsis atlantica sp. nov. with signatures of a generalist lifestyle and marine biomass degradation.</title>
        <authorList>
            <person name="Hagestad O.C."/>
            <person name="Hou L."/>
            <person name="Andersen J.H."/>
            <person name="Hansen E.H."/>
            <person name="Altermark B."/>
            <person name="Li C."/>
            <person name="Kuhnert E."/>
            <person name="Cox R.J."/>
            <person name="Crous P.W."/>
            <person name="Spatafora J.W."/>
            <person name="Lail K."/>
            <person name="Amirebrahimi M."/>
            <person name="Lipzen A."/>
            <person name="Pangilinan J."/>
            <person name="Andreopoulos W."/>
            <person name="Hayes R.D."/>
            <person name="Ng V."/>
            <person name="Grigoriev I.V."/>
            <person name="Jackson S.A."/>
            <person name="Sutton T.D.S."/>
            <person name="Dobson A.D.W."/>
            <person name="Rama T."/>
        </authorList>
    </citation>
    <scope>NUCLEOTIDE SEQUENCE</scope>
    <source>
        <strain evidence="3">TS7</strain>
    </source>
</reference>
<feature type="compositionally biased region" description="Low complexity" evidence="1">
    <location>
        <begin position="71"/>
        <end position="83"/>
    </location>
</feature>
<dbReference type="EMBL" id="MU251244">
    <property type="protein sequence ID" value="KAG9258247.1"/>
    <property type="molecule type" value="Genomic_DNA"/>
</dbReference>